<sequence length="88" mass="9849">MAAEEFKSHIIGEQANVLMFVYTVATTFSGDGLAKSLIPITTWDDSGRLLFTWRNKMVVSVINISPHIILYLILKFINVIVILIAIIV</sequence>
<keyword evidence="1" id="KW-0472">Membrane</keyword>
<keyword evidence="1" id="KW-0812">Transmembrane</keyword>
<evidence type="ECO:0000256" key="1">
    <source>
        <dbReference type="SAM" id="Phobius"/>
    </source>
</evidence>
<evidence type="ECO:0000313" key="3">
    <source>
        <dbReference type="Proteomes" id="UP000215914"/>
    </source>
</evidence>
<accession>A0A9K3HIW4</accession>
<name>A0A9K3HIW4_HELAN</name>
<gene>
    <name evidence="2" type="ORF">HanXRQr2_Chr12g0554421</name>
</gene>
<keyword evidence="3" id="KW-1185">Reference proteome</keyword>
<dbReference type="Proteomes" id="UP000215914">
    <property type="component" value="Unassembled WGS sequence"/>
</dbReference>
<feature type="transmembrane region" description="Helical" evidence="1">
    <location>
        <begin position="68"/>
        <end position="87"/>
    </location>
</feature>
<comment type="caution">
    <text evidence="2">The sequence shown here is derived from an EMBL/GenBank/DDBJ whole genome shotgun (WGS) entry which is preliminary data.</text>
</comment>
<evidence type="ECO:0000313" key="2">
    <source>
        <dbReference type="EMBL" id="KAF5779020.1"/>
    </source>
</evidence>
<reference evidence="2" key="1">
    <citation type="journal article" date="2017" name="Nature">
        <title>The sunflower genome provides insights into oil metabolism, flowering and Asterid evolution.</title>
        <authorList>
            <person name="Badouin H."/>
            <person name="Gouzy J."/>
            <person name="Grassa C.J."/>
            <person name="Murat F."/>
            <person name="Staton S.E."/>
            <person name="Cottret L."/>
            <person name="Lelandais-Briere C."/>
            <person name="Owens G.L."/>
            <person name="Carrere S."/>
            <person name="Mayjonade B."/>
            <person name="Legrand L."/>
            <person name="Gill N."/>
            <person name="Kane N.C."/>
            <person name="Bowers J.E."/>
            <person name="Hubner S."/>
            <person name="Bellec A."/>
            <person name="Berard A."/>
            <person name="Berges H."/>
            <person name="Blanchet N."/>
            <person name="Boniface M.C."/>
            <person name="Brunel D."/>
            <person name="Catrice O."/>
            <person name="Chaidir N."/>
            <person name="Claudel C."/>
            <person name="Donnadieu C."/>
            <person name="Faraut T."/>
            <person name="Fievet G."/>
            <person name="Helmstetter N."/>
            <person name="King M."/>
            <person name="Knapp S.J."/>
            <person name="Lai Z."/>
            <person name="Le Paslier M.C."/>
            <person name="Lippi Y."/>
            <person name="Lorenzon L."/>
            <person name="Mandel J.R."/>
            <person name="Marage G."/>
            <person name="Marchand G."/>
            <person name="Marquand E."/>
            <person name="Bret-Mestries E."/>
            <person name="Morien E."/>
            <person name="Nambeesan S."/>
            <person name="Nguyen T."/>
            <person name="Pegot-Espagnet P."/>
            <person name="Pouilly N."/>
            <person name="Raftis F."/>
            <person name="Sallet E."/>
            <person name="Schiex T."/>
            <person name="Thomas J."/>
            <person name="Vandecasteele C."/>
            <person name="Vares D."/>
            <person name="Vear F."/>
            <person name="Vautrin S."/>
            <person name="Crespi M."/>
            <person name="Mangin B."/>
            <person name="Burke J.M."/>
            <person name="Salse J."/>
            <person name="Munos S."/>
            <person name="Vincourt P."/>
            <person name="Rieseberg L.H."/>
            <person name="Langlade N.B."/>
        </authorList>
    </citation>
    <scope>NUCLEOTIDE SEQUENCE</scope>
    <source>
        <tissue evidence="2">Leaves</tissue>
    </source>
</reference>
<dbReference type="Gramene" id="mRNA:HanXRQr2_Chr12g0554421">
    <property type="protein sequence ID" value="CDS:HanXRQr2_Chr12g0554421.1"/>
    <property type="gene ID" value="HanXRQr2_Chr12g0554421"/>
</dbReference>
<dbReference type="AlphaFoldDB" id="A0A9K3HIW4"/>
<proteinExistence type="predicted"/>
<organism evidence="2 3">
    <name type="scientific">Helianthus annuus</name>
    <name type="common">Common sunflower</name>
    <dbReference type="NCBI Taxonomy" id="4232"/>
    <lineage>
        <taxon>Eukaryota</taxon>
        <taxon>Viridiplantae</taxon>
        <taxon>Streptophyta</taxon>
        <taxon>Embryophyta</taxon>
        <taxon>Tracheophyta</taxon>
        <taxon>Spermatophyta</taxon>
        <taxon>Magnoliopsida</taxon>
        <taxon>eudicotyledons</taxon>
        <taxon>Gunneridae</taxon>
        <taxon>Pentapetalae</taxon>
        <taxon>asterids</taxon>
        <taxon>campanulids</taxon>
        <taxon>Asterales</taxon>
        <taxon>Asteraceae</taxon>
        <taxon>Asteroideae</taxon>
        <taxon>Heliantheae alliance</taxon>
        <taxon>Heliantheae</taxon>
        <taxon>Helianthus</taxon>
    </lineage>
</organism>
<reference evidence="2" key="2">
    <citation type="submission" date="2020-06" db="EMBL/GenBank/DDBJ databases">
        <title>Helianthus annuus Genome sequencing and assembly Release 2.</title>
        <authorList>
            <person name="Gouzy J."/>
            <person name="Langlade N."/>
            <person name="Munos S."/>
        </authorList>
    </citation>
    <scope>NUCLEOTIDE SEQUENCE</scope>
    <source>
        <tissue evidence="2">Leaves</tissue>
    </source>
</reference>
<dbReference type="EMBL" id="MNCJ02000327">
    <property type="protein sequence ID" value="KAF5779020.1"/>
    <property type="molecule type" value="Genomic_DNA"/>
</dbReference>
<protein>
    <submittedName>
        <fullName evidence="2">Uncharacterized protein</fullName>
    </submittedName>
</protein>
<keyword evidence="1" id="KW-1133">Transmembrane helix</keyword>